<dbReference type="PROSITE" id="PS50297">
    <property type="entry name" value="ANK_REP_REGION"/>
    <property type="match status" value="1"/>
</dbReference>
<evidence type="ECO:0000256" key="1">
    <source>
        <dbReference type="PROSITE-ProRule" id="PRU00023"/>
    </source>
</evidence>
<dbReference type="PANTHER" id="PTHR24127:SF1">
    <property type="entry name" value="ANKYRIN REPEAT AND EF-HAND DOMAIN-CONTAINING PROTEIN 1"/>
    <property type="match status" value="1"/>
</dbReference>
<proteinExistence type="predicted"/>
<dbReference type="EMBL" id="JAFFPU010000004">
    <property type="protein sequence ID" value="MBM9575653.1"/>
    <property type="molecule type" value="Genomic_DNA"/>
</dbReference>
<keyword evidence="3" id="KW-1185">Reference proteome</keyword>
<dbReference type="Gene3D" id="1.25.40.20">
    <property type="entry name" value="Ankyrin repeat-containing domain"/>
    <property type="match status" value="2"/>
</dbReference>
<sequence>MITLLEKKKDWNKILECETPLSLASTFGNSELLKVLLVKGADPNVRTPGCAQESVLILEGVLISKDRFFTATLSPLSRSLNLEVAKILIDGGANPNIGGYRQDDPSGKGLSFYQSPLSNAIQNRKYDLAKYLIQKGASINIYNPLTGENEFELWFTSVGIRSKKDKDFFQFLKAKGLKRIRPSFRNLSEKEDQIRSYVHLPTGNQTNASIITFRENGSFETDLVFSEPEKRFFHSSEFIWKDTRQNLFEWILQRRISNPPKK</sequence>
<dbReference type="PROSITE" id="PS50088">
    <property type="entry name" value="ANK_REPEAT"/>
    <property type="match status" value="2"/>
</dbReference>
<evidence type="ECO:0000313" key="3">
    <source>
        <dbReference type="Proteomes" id="UP000724686"/>
    </source>
</evidence>
<dbReference type="Pfam" id="PF13606">
    <property type="entry name" value="Ank_3"/>
    <property type="match status" value="1"/>
</dbReference>
<name>A0ABS2U6S1_9LEPT</name>
<feature type="repeat" description="ANK" evidence="1">
    <location>
        <begin position="112"/>
        <end position="144"/>
    </location>
</feature>
<gene>
    <name evidence="2" type="ORF">JWG45_00670</name>
</gene>
<comment type="caution">
    <text evidence="2">The sequence shown here is derived from an EMBL/GenBank/DDBJ whole genome shotgun (WGS) entry which is preliminary data.</text>
</comment>
<protein>
    <recommendedName>
        <fullName evidence="4">Ankyrin repeat domain-containing protein</fullName>
    </recommendedName>
</protein>
<dbReference type="Proteomes" id="UP000724686">
    <property type="component" value="Unassembled WGS sequence"/>
</dbReference>
<evidence type="ECO:0000313" key="2">
    <source>
        <dbReference type="EMBL" id="MBM9575653.1"/>
    </source>
</evidence>
<keyword evidence="1" id="KW-0040">ANK repeat</keyword>
<dbReference type="PANTHER" id="PTHR24127">
    <property type="entry name" value="ANKYRIN REPEAT AND EF-HAND DOMAIN-CONTAINING PROTEIN 1"/>
    <property type="match status" value="1"/>
</dbReference>
<dbReference type="RefSeq" id="WP_205277868.1">
    <property type="nucleotide sequence ID" value="NZ_JAFFPU010000004.1"/>
</dbReference>
<reference evidence="2 3" key="1">
    <citation type="submission" date="2021-02" db="EMBL/GenBank/DDBJ databases">
        <title>Leptospira ainlahdjerensis sp. nov., Leptospira ainazelensis sp. nov., Leptospira abararensis sp. nov. and Leptospira chreensis sp. nov., four new species isolated from water sources in Algeria.</title>
        <authorList>
            <person name="Amara Korba A."/>
            <person name="Kainiu M."/>
            <person name="Vincent A.T."/>
            <person name="Mariet J.-F."/>
            <person name="Veyrier F.J."/>
            <person name="Goarant C."/>
            <person name="Picardeau M."/>
        </authorList>
    </citation>
    <scope>NUCLEOTIDE SEQUENCE [LARGE SCALE GENOMIC DNA]</scope>
    <source>
        <strain evidence="2 3">201903070</strain>
    </source>
</reference>
<dbReference type="InterPro" id="IPR002110">
    <property type="entry name" value="Ankyrin_rpt"/>
</dbReference>
<dbReference type="Pfam" id="PF00023">
    <property type="entry name" value="Ank"/>
    <property type="match status" value="1"/>
</dbReference>
<feature type="repeat" description="ANK" evidence="1">
    <location>
        <begin position="16"/>
        <end position="48"/>
    </location>
</feature>
<dbReference type="InterPro" id="IPR052801">
    <property type="entry name" value="Ankyrin-EF-hand"/>
</dbReference>
<evidence type="ECO:0008006" key="4">
    <source>
        <dbReference type="Google" id="ProtNLM"/>
    </source>
</evidence>
<organism evidence="2 3">
    <name type="scientific">Leptospira ainlahdjerensis</name>
    <dbReference type="NCBI Taxonomy" id="2810033"/>
    <lineage>
        <taxon>Bacteria</taxon>
        <taxon>Pseudomonadati</taxon>
        <taxon>Spirochaetota</taxon>
        <taxon>Spirochaetia</taxon>
        <taxon>Leptospirales</taxon>
        <taxon>Leptospiraceae</taxon>
        <taxon>Leptospira</taxon>
    </lineage>
</organism>
<dbReference type="InterPro" id="IPR036770">
    <property type="entry name" value="Ankyrin_rpt-contain_sf"/>
</dbReference>
<accession>A0ABS2U6S1</accession>
<dbReference type="SMART" id="SM00248">
    <property type="entry name" value="ANK"/>
    <property type="match status" value="3"/>
</dbReference>
<dbReference type="SUPFAM" id="SSF48403">
    <property type="entry name" value="Ankyrin repeat"/>
    <property type="match status" value="1"/>
</dbReference>